<protein>
    <submittedName>
        <fullName evidence="7">Uncharacterized membrane protein YgaE (UPF0421/DUF939 family)</fullName>
    </submittedName>
</protein>
<evidence type="ECO:0000259" key="6">
    <source>
        <dbReference type="Pfam" id="PF13515"/>
    </source>
</evidence>
<gene>
    <name evidence="7" type="ORF">FHX44_113627</name>
</gene>
<keyword evidence="2 5" id="KW-0812">Transmembrane</keyword>
<organism evidence="7 8">
    <name type="scientific">Pseudonocardia hierapolitana</name>
    <dbReference type="NCBI Taxonomy" id="1128676"/>
    <lineage>
        <taxon>Bacteria</taxon>
        <taxon>Bacillati</taxon>
        <taxon>Actinomycetota</taxon>
        <taxon>Actinomycetes</taxon>
        <taxon>Pseudonocardiales</taxon>
        <taxon>Pseudonocardiaceae</taxon>
        <taxon>Pseudonocardia</taxon>
    </lineage>
</organism>
<evidence type="ECO:0000313" key="8">
    <source>
        <dbReference type="Proteomes" id="UP000321261"/>
    </source>
</evidence>
<feature type="transmembrane region" description="Helical" evidence="5">
    <location>
        <begin position="45"/>
        <end position="63"/>
    </location>
</feature>
<evidence type="ECO:0000313" key="7">
    <source>
        <dbReference type="EMBL" id="TWF77713.1"/>
    </source>
</evidence>
<keyword evidence="4 5" id="KW-0472">Membrane</keyword>
<feature type="domain" description="Integral membrane bound transporter" evidence="6">
    <location>
        <begin position="35"/>
        <end position="157"/>
    </location>
</feature>
<keyword evidence="8" id="KW-1185">Reference proteome</keyword>
<dbReference type="EMBL" id="VIWU01000001">
    <property type="protein sequence ID" value="TWF77713.1"/>
    <property type="molecule type" value="Genomic_DNA"/>
</dbReference>
<evidence type="ECO:0000256" key="1">
    <source>
        <dbReference type="ARBA" id="ARBA00004141"/>
    </source>
</evidence>
<evidence type="ECO:0000256" key="3">
    <source>
        <dbReference type="ARBA" id="ARBA00022989"/>
    </source>
</evidence>
<name>A0A561SS89_9PSEU</name>
<dbReference type="AlphaFoldDB" id="A0A561SS89"/>
<dbReference type="Pfam" id="PF13515">
    <property type="entry name" value="FUSC_2"/>
    <property type="match status" value="1"/>
</dbReference>
<dbReference type="RefSeq" id="WP_246170458.1">
    <property type="nucleotide sequence ID" value="NZ_VIWU01000001.1"/>
</dbReference>
<proteinExistence type="predicted"/>
<reference evidence="7 8" key="1">
    <citation type="submission" date="2019-06" db="EMBL/GenBank/DDBJ databases">
        <title>Sequencing the genomes of 1000 actinobacteria strains.</title>
        <authorList>
            <person name="Klenk H.-P."/>
        </authorList>
    </citation>
    <scope>NUCLEOTIDE SEQUENCE [LARGE SCALE GENOMIC DNA]</scope>
    <source>
        <strain evidence="7 8">DSM 45671</strain>
    </source>
</reference>
<comment type="subcellular location">
    <subcellularLocation>
        <location evidence="1">Membrane</location>
        <topology evidence="1">Multi-pass membrane protein</topology>
    </subcellularLocation>
</comment>
<dbReference type="InterPro" id="IPR049453">
    <property type="entry name" value="Memb_transporter_dom"/>
</dbReference>
<dbReference type="Proteomes" id="UP000321261">
    <property type="component" value="Unassembled WGS sequence"/>
</dbReference>
<dbReference type="GO" id="GO:0016020">
    <property type="term" value="C:membrane"/>
    <property type="evidence" value="ECO:0007669"/>
    <property type="project" value="UniProtKB-SubCell"/>
</dbReference>
<evidence type="ECO:0000256" key="5">
    <source>
        <dbReference type="SAM" id="Phobius"/>
    </source>
</evidence>
<feature type="transmembrane region" description="Helical" evidence="5">
    <location>
        <begin position="20"/>
        <end position="39"/>
    </location>
</feature>
<sequence>MVPTARLGTRLAAGSRRLQLSALPIAQCAVAAGGAWFVANDLVGHARPFFAPIAAVISLGVSLGSRLRRVAELVVGVSLGVLVGDLLISVIGSGTWQITLVVALAMAVAVFTDGATLLVAQAGASAVLVATLLPPGDAGGFDRCIDALIGGTVGLLVAAVLPSDPVGPVRRESRALLDELAAVLVETAEALRKRDAEGASAALARARASQPLIDELRGALRGGHEVTRVSPLLRRRRRELARFAELAERADYAMRNARVLVRRTYTALCDDEPAAPELADVLNELANAVRTLTAQLGRDGDREQAREPVIDVVRHVRAIAGTFTPGPSEVVIVAQARSIALDLLQATGLPRQEALAAMRGDQDED</sequence>
<feature type="transmembrane region" description="Helical" evidence="5">
    <location>
        <begin position="70"/>
        <end position="92"/>
    </location>
</feature>
<evidence type="ECO:0000256" key="2">
    <source>
        <dbReference type="ARBA" id="ARBA00022692"/>
    </source>
</evidence>
<evidence type="ECO:0000256" key="4">
    <source>
        <dbReference type="ARBA" id="ARBA00023136"/>
    </source>
</evidence>
<comment type="caution">
    <text evidence="7">The sequence shown here is derived from an EMBL/GenBank/DDBJ whole genome shotgun (WGS) entry which is preliminary data.</text>
</comment>
<accession>A0A561SS89</accession>
<keyword evidence="3 5" id="KW-1133">Transmembrane helix</keyword>